<evidence type="ECO:0000313" key="2">
    <source>
        <dbReference type="Proteomes" id="UP000828390"/>
    </source>
</evidence>
<gene>
    <name evidence="1" type="ORF">DPMN_095584</name>
</gene>
<organism evidence="1 2">
    <name type="scientific">Dreissena polymorpha</name>
    <name type="common">Zebra mussel</name>
    <name type="synonym">Mytilus polymorpha</name>
    <dbReference type="NCBI Taxonomy" id="45954"/>
    <lineage>
        <taxon>Eukaryota</taxon>
        <taxon>Metazoa</taxon>
        <taxon>Spiralia</taxon>
        <taxon>Lophotrochozoa</taxon>
        <taxon>Mollusca</taxon>
        <taxon>Bivalvia</taxon>
        <taxon>Autobranchia</taxon>
        <taxon>Heteroconchia</taxon>
        <taxon>Euheterodonta</taxon>
        <taxon>Imparidentia</taxon>
        <taxon>Neoheterodontei</taxon>
        <taxon>Myida</taxon>
        <taxon>Dreissenoidea</taxon>
        <taxon>Dreissenidae</taxon>
        <taxon>Dreissena</taxon>
    </lineage>
</organism>
<proteinExistence type="predicted"/>
<dbReference type="Proteomes" id="UP000828390">
    <property type="component" value="Unassembled WGS sequence"/>
</dbReference>
<name>A0A9D4L9Q3_DREPO</name>
<evidence type="ECO:0008006" key="3">
    <source>
        <dbReference type="Google" id="ProtNLM"/>
    </source>
</evidence>
<dbReference type="AlphaFoldDB" id="A0A9D4L9Q3"/>
<dbReference type="EMBL" id="JAIWYP010000003">
    <property type="protein sequence ID" value="KAH3853061.1"/>
    <property type="molecule type" value="Genomic_DNA"/>
</dbReference>
<accession>A0A9D4L9Q3</accession>
<keyword evidence="2" id="KW-1185">Reference proteome</keyword>
<evidence type="ECO:0000313" key="1">
    <source>
        <dbReference type="EMBL" id="KAH3853061.1"/>
    </source>
</evidence>
<protein>
    <recommendedName>
        <fullName evidence="3">DDE Tnp4 domain-containing protein</fullName>
    </recommendedName>
</protein>
<comment type="caution">
    <text evidence="1">The sequence shown here is derived from an EMBL/GenBank/DDBJ whole genome shotgun (WGS) entry which is preliminary data.</text>
</comment>
<reference evidence="1" key="1">
    <citation type="journal article" date="2019" name="bioRxiv">
        <title>The Genome of the Zebra Mussel, Dreissena polymorpha: A Resource for Invasive Species Research.</title>
        <authorList>
            <person name="McCartney M.A."/>
            <person name="Auch B."/>
            <person name="Kono T."/>
            <person name="Mallez S."/>
            <person name="Zhang Y."/>
            <person name="Obille A."/>
            <person name="Becker A."/>
            <person name="Abrahante J.E."/>
            <person name="Garbe J."/>
            <person name="Badalamenti J.P."/>
            <person name="Herman A."/>
            <person name="Mangelson H."/>
            <person name="Liachko I."/>
            <person name="Sullivan S."/>
            <person name="Sone E.D."/>
            <person name="Koren S."/>
            <person name="Silverstein K.A.T."/>
            <person name="Beckman K.B."/>
            <person name="Gohl D.M."/>
        </authorList>
    </citation>
    <scope>NUCLEOTIDE SEQUENCE</scope>
    <source>
        <strain evidence="1">Duluth1</strain>
        <tissue evidence="1">Whole animal</tissue>
    </source>
</reference>
<sequence length="129" mass="14636">MHKGRPLVKPMVIVTTSGYYISVIGPYLANSKNNDASILHHIIKNNIEEIKNWVKENDIFVVDRGFRDATSLLEELGIHAQMPSFLPRGSKQIPTDLANSSRLVTKVCLLYLHNTPSDYTLKHEQHNVE</sequence>
<reference evidence="1" key="2">
    <citation type="submission" date="2020-11" db="EMBL/GenBank/DDBJ databases">
        <authorList>
            <person name="McCartney M.A."/>
            <person name="Auch B."/>
            <person name="Kono T."/>
            <person name="Mallez S."/>
            <person name="Becker A."/>
            <person name="Gohl D.M."/>
            <person name="Silverstein K.A.T."/>
            <person name="Koren S."/>
            <person name="Bechman K.B."/>
            <person name="Herman A."/>
            <person name="Abrahante J.E."/>
            <person name="Garbe J."/>
        </authorList>
    </citation>
    <scope>NUCLEOTIDE SEQUENCE</scope>
    <source>
        <strain evidence="1">Duluth1</strain>
        <tissue evidence="1">Whole animal</tissue>
    </source>
</reference>